<dbReference type="NCBIfam" id="TIGR01188">
    <property type="entry name" value="drrA"/>
    <property type="match status" value="1"/>
</dbReference>
<keyword evidence="8" id="KW-0046">Antibiotic resistance</keyword>
<dbReference type="PROSITE" id="PS50893">
    <property type="entry name" value="ABC_TRANSPORTER_2"/>
    <property type="match status" value="1"/>
</dbReference>
<dbReference type="SMART" id="SM00382">
    <property type="entry name" value="AAA"/>
    <property type="match status" value="1"/>
</dbReference>
<keyword evidence="3" id="KW-1003">Cell membrane</keyword>
<gene>
    <name evidence="12" type="ORF">OHJ16_00945</name>
</gene>
<keyword evidence="13" id="KW-1185">Reference proteome</keyword>
<dbReference type="RefSeq" id="WP_268916379.1">
    <property type="nucleotide sequence ID" value="NZ_JAPTMY010000002.1"/>
</dbReference>
<keyword evidence="7" id="KW-0472">Membrane</keyword>
<dbReference type="InterPro" id="IPR050763">
    <property type="entry name" value="ABC_transporter_ATP-binding"/>
</dbReference>
<proteinExistence type="inferred from homology"/>
<feature type="compositionally biased region" description="Low complexity" evidence="10">
    <location>
        <begin position="346"/>
        <end position="360"/>
    </location>
</feature>
<evidence type="ECO:0000256" key="1">
    <source>
        <dbReference type="ARBA" id="ARBA00004413"/>
    </source>
</evidence>
<evidence type="ECO:0000313" key="12">
    <source>
        <dbReference type="EMBL" id="MCZ0856616.1"/>
    </source>
</evidence>
<evidence type="ECO:0000256" key="8">
    <source>
        <dbReference type="ARBA" id="ARBA00023251"/>
    </source>
</evidence>
<dbReference type="InterPro" id="IPR003593">
    <property type="entry name" value="AAA+_ATPase"/>
</dbReference>
<evidence type="ECO:0000259" key="11">
    <source>
        <dbReference type="PROSITE" id="PS50893"/>
    </source>
</evidence>
<dbReference type="Proteomes" id="UP001072034">
    <property type="component" value="Unassembled WGS sequence"/>
</dbReference>
<accession>A0ABT4I4F4</accession>
<keyword evidence="5 12" id="KW-0067">ATP-binding</keyword>
<comment type="caution">
    <text evidence="12">The sequence shown here is derived from an EMBL/GenBank/DDBJ whole genome shotgun (WGS) entry which is preliminary data.</text>
</comment>
<name>A0ABT4I4F4_9ACTO</name>
<dbReference type="Gene3D" id="3.40.50.300">
    <property type="entry name" value="P-loop containing nucleotide triphosphate hydrolases"/>
    <property type="match status" value="1"/>
</dbReference>
<dbReference type="PANTHER" id="PTHR42711">
    <property type="entry name" value="ABC TRANSPORTER ATP-BINDING PROTEIN"/>
    <property type="match status" value="1"/>
</dbReference>
<reference evidence="12" key="1">
    <citation type="submission" date="2022-10" db="EMBL/GenBank/DDBJ databases">
        <title>Genome sequence of Actinomyces israelii ATCC 10048.</title>
        <authorList>
            <person name="Watt R.M."/>
            <person name="Tong W.M."/>
        </authorList>
    </citation>
    <scope>NUCLEOTIDE SEQUENCE</scope>
    <source>
        <strain evidence="12">ATCC 10048</strain>
    </source>
</reference>
<dbReference type="InterPro" id="IPR027417">
    <property type="entry name" value="P-loop_NTPase"/>
</dbReference>
<evidence type="ECO:0000256" key="3">
    <source>
        <dbReference type="ARBA" id="ARBA00022475"/>
    </source>
</evidence>
<evidence type="ECO:0000313" key="13">
    <source>
        <dbReference type="Proteomes" id="UP001072034"/>
    </source>
</evidence>
<feature type="compositionally biased region" description="Polar residues" evidence="10">
    <location>
        <begin position="1"/>
        <end position="15"/>
    </location>
</feature>
<keyword evidence="4" id="KW-0547">Nucleotide-binding</keyword>
<feature type="region of interest" description="Disordered" evidence="10">
    <location>
        <begin position="317"/>
        <end position="367"/>
    </location>
</feature>
<keyword evidence="6" id="KW-1278">Translocase</keyword>
<feature type="region of interest" description="Disordered" evidence="10">
    <location>
        <begin position="1"/>
        <end position="23"/>
    </location>
</feature>
<dbReference type="EMBL" id="JAPTMY010000002">
    <property type="protein sequence ID" value="MCZ0856616.1"/>
    <property type="molecule type" value="Genomic_DNA"/>
</dbReference>
<evidence type="ECO:0000256" key="2">
    <source>
        <dbReference type="ARBA" id="ARBA00022448"/>
    </source>
</evidence>
<evidence type="ECO:0000256" key="7">
    <source>
        <dbReference type="ARBA" id="ARBA00023136"/>
    </source>
</evidence>
<feature type="domain" description="ABC transporter" evidence="11">
    <location>
        <begin position="20"/>
        <end position="250"/>
    </location>
</feature>
<organism evidence="12 13">
    <name type="scientific">Actinomyces israelii</name>
    <dbReference type="NCBI Taxonomy" id="1659"/>
    <lineage>
        <taxon>Bacteria</taxon>
        <taxon>Bacillati</taxon>
        <taxon>Actinomycetota</taxon>
        <taxon>Actinomycetes</taxon>
        <taxon>Actinomycetales</taxon>
        <taxon>Actinomycetaceae</taxon>
        <taxon>Actinomyces</taxon>
    </lineage>
</organism>
<dbReference type="SUPFAM" id="SSF52540">
    <property type="entry name" value="P-loop containing nucleoside triphosphate hydrolases"/>
    <property type="match status" value="1"/>
</dbReference>
<evidence type="ECO:0000256" key="4">
    <source>
        <dbReference type="ARBA" id="ARBA00022741"/>
    </source>
</evidence>
<evidence type="ECO:0000256" key="9">
    <source>
        <dbReference type="ARBA" id="ARBA00049985"/>
    </source>
</evidence>
<evidence type="ECO:0000256" key="6">
    <source>
        <dbReference type="ARBA" id="ARBA00022967"/>
    </source>
</evidence>
<dbReference type="PANTHER" id="PTHR42711:SF19">
    <property type="entry name" value="DOXORUBICIN RESISTANCE ATP-BINDING PROTEIN DRRA"/>
    <property type="match status" value="1"/>
</dbReference>
<dbReference type="GO" id="GO:0005524">
    <property type="term" value="F:ATP binding"/>
    <property type="evidence" value="ECO:0007669"/>
    <property type="project" value="UniProtKB-KW"/>
</dbReference>
<dbReference type="InterPro" id="IPR005894">
    <property type="entry name" value="DrrA"/>
</dbReference>
<feature type="compositionally biased region" description="Pro residues" evidence="10">
    <location>
        <begin position="334"/>
        <end position="345"/>
    </location>
</feature>
<keyword evidence="2" id="KW-0813">Transport</keyword>
<dbReference type="InterPro" id="IPR017871">
    <property type="entry name" value="ABC_transporter-like_CS"/>
</dbReference>
<dbReference type="PROSITE" id="PS00211">
    <property type="entry name" value="ABC_TRANSPORTER_1"/>
    <property type="match status" value="1"/>
</dbReference>
<comment type="subcellular location">
    <subcellularLocation>
        <location evidence="1">Cell membrane</location>
        <topology evidence="1">Peripheral membrane protein</topology>
        <orientation evidence="1">Cytoplasmic side</orientation>
    </subcellularLocation>
</comment>
<dbReference type="Pfam" id="PF00005">
    <property type="entry name" value="ABC_tran"/>
    <property type="match status" value="1"/>
</dbReference>
<evidence type="ECO:0000256" key="10">
    <source>
        <dbReference type="SAM" id="MobiDB-lite"/>
    </source>
</evidence>
<protein>
    <submittedName>
        <fullName evidence="12">ATP-binding cassette domain-containing protein</fullName>
    </submittedName>
</protein>
<dbReference type="InterPro" id="IPR003439">
    <property type="entry name" value="ABC_transporter-like_ATP-bd"/>
</dbReference>
<comment type="similarity">
    <text evidence="9">Belongs to the ABC transporter superfamily. Drug exporter-1 (DrugE1) (TC 3.A.1.105) family.</text>
</comment>
<evidence type="ECO:0000256" key="5">
    <source>
        <dbReference type="ARBA" id="ARBA00022840"/>
    </source>
</evidence>
<sequence length="367" mass="38350">MTAQTATQTSPSRASSPPAVETDGLTRTFGSFTAVDSLDLTIPTGIVYGLLGPNGAGKSTALRMITTLLAPSGGSARVLGHDVVAERHAVRSVIGVTGQYASVDEILTGVENLRLFGRLLGLGRRRARERADELLASFALTEAGGKRVSGYSGGMRRRLDLAVSLIAAPPLVFLDEPTTGLDPRTREQMWDVIRSLVAGGSTILLTTQYLEEADRLAHRIGIVDDGRLIAEGTADELKDRVGSSALVLTPAAPGGRAATAAIIERVTGRAPAIIDQGARLQTPLSEAAVATEVLVALRDAGLPPRTVSVDRPSMDSVFMALTGGPRDHSEEEPPAPAGPLVPPPSSSAARPLPRPSSARPSENREQS</sequence>